<feature type="non-terminal residue" evidence="1">
    <location>
        <position position="39"/>
    </location>
</feature>
<evidence type="ECO:0000313" key="1">
    <source>
        <dbReference type="EMBL" id="GFA36722.1"/>
    </source>
</evidence>
<organism evidence="1">
    <name type="scientific">Tanacetum cinerariifolium</name>
    <name type="common">Dalmatian daisy</name>
    <name type="synonym">Chrysanthemum cinerariifolium</name>
    <dbReference type="NCBI Taxonomy" id="118510"/>
    <lineage>
        <taxon>Eukaryota</taxon>
        <taxon>Viridiplantae</taxon>
        <taxon>Streptophyta</taxon>
        <taxon>Embryophyta</taxon>
        <taxon>Tracheophyta</taxon>
        <taxon>Spermatophyta</taxon>
        <taxon>Magnoliopsida</taxon>
        <taxon>eudicotyledons</taxon>
        <taxon>Gunneridae</taxon>
        <taxon>Pentapetalae</taxon>
        <taxon>asterids</taxon>
        <taxon>campanulids</taxon>
        <taxon>Asterales</taxon>
        <taxon>Asteraceae</taxon>
        <taxon>Asteroideae</taxon>
        <taxon>Anthemideae</taxon>
        <taxon>Anthemidinae</taxon>
        <taxon>Tanacetum</taxon>
    </lineage>
</organism>
<accession>A0A699JHZ6</accession>
<reference evidence="1" key="1">
    <citation type="journal article" date="2019" name="Sci. Rep.">
        <title>Draft genome of Tanacetum cinerariifolium, the natural source of mosquito coil.</title>
        <authorList>
            <person name="Yamashiro T."/>
            <person name="Shiraishi A."/>
            <person name="Satake H."/>
            <person name="Nakayama K."/>
        </authorList>
    </citation>
    <scope>NUCLEOTIDE SEQUENCE</scope>
</reference>
<proteinExistence type="predicted"/>
<name>A0A699JHZ6_TANCI</name>
<sequence length="39" mass="4198">MSPSVEETLDAGGSVRITVHMEEVIERDFSPGSVPPEIV</sequence>
<comment type="caution">
    <text evidence="1">The sequence shown here is derived from an EMBL/GenBank/DDBJ whole genome shotgun (WGS) entry which is preliminary data.</text>
</comment>
<dbReference type="EMBL" id="BKCJ010411937">
    <property type="protein sequence ID" value="GFA36722.1"/>
    <property type="molecule type" value="Genomic_DNA"/>
</dbReference>
<gene>
    <name evidence="1" type="ORF">Tci_608694</name>
</gene>
<dbReference type="AlphaFoldDB" id="A0A699JHZ6"/>
<protein>
    <submittedName>
        <fullName evidence="1">Uncharacterized protein</fullName>
    </submittedName>
</protein>